<dbReference type="RefSeq" id="WP_176444517.1">
    <property type="nucleotide sequence ID" value="NZ_FZOW01000024.1"/>
</dbReference>
<evidence type="ECO:0000256" key="3">
    <source>
        <dbReference type="ARBA" id="ARBA00022832"/>
    </source>
</evidence>
<dbReference type="Pfam" id="PF13193">
    <property type="entry name" value="AMP-binding_C"/>
    <property type="match status" value="1"/>
</dbReference>
<keyword evidence="2 6" id="KW-0436">Ligase</keyword>
<feature type="domain" description="AMP-binding enzyme C-terminal" evidence="5">
    <location>
        <begin position="5"/>
        <end position="80"/>
    </location>
</feature>
<reference evidence="7" key="1">
    <citation type="submission" date="2017-06" db="EMBL/GenBank/DDBJ databases">
        <authorList>
            <person name="Varghese N."/>
            <person name="Submissions S."/>
        </authorList>
    </citation>
    <scope>NUCLEOTIDE SEQUENCE [LARGE SCALE GENOMIC DNA]</scope>
    <source>
        <strain evidence="7">JCM 23211</strain>
    </source>
</reference>
<dbReference type="GO" id="GO:0006631">
    <property type="term" value="P:fatty acid metabolic process"/>
    <property type="evidence" value="ECO:0007669"/>
    <property type="project" value="UniProtKB-KW"/>
</dbReference>
<keyword evidence="7" id="KW-1185">Reference proteome</keyword>
<dbReference type="InterPro" id="IPR025110">
    <property type="entry name" value="AMP-bd_C"/>
</dbReference>
<organism evidence="6 7">
    <name type="scientific">Rhodococcoides kyotonense</name>
    <dbReference type="NCBI Taxonomy" id="398843"/>
    <lineage>
        <taxon>Bacteria</taxon>
        <taxon>Bacillati</taxon>
        <taxon>Actinomycetota</taxon>
        <taxon>Actinomycetes</taxon>
        <taxon>Mycobacteriales</taxon>
        <taxon>Nocardiaceae</taxon>
        <taxon>Rhodococcoides</taxon>
    </lineage>
</organism>
<accession>A0A239MZ75</accession>
<dbReference type="InterPro" id="IPR045851">
    <property type="entry name" value="AMP-bd_C_sf"/>
</dbReference>
<evidence type="ECO:0000259" key="5">
    <source>
        <dbReference type="Pfam" id="PF13193"/>
    </source>
</evidence>
<dbReference type="PANTHER" id="PTHR43859:SF4">
    <property type="entry name" value="BUTANOATE--COA LIGASE AAE1-RELATED"/>
    <property type="match status" value="1"/>
</dbReference>
<evidence type="ECO:0000256" key="1">
    <source>
        <dbReference type="ARBA" id="ARBA00006432"/>
    </source>
</evidence>
<dbReference type="AlphaFoldDB" id="A0A239MZ75"/>
<evidence type="ECO:0000313" key="7">
    <source>
        <dbReference type="Proteomes" id="UP000198327"/>
    </source>
</evidence>
<proteinExistence type="inferred from homology"/>
<protein>
    <submittedName>
        <fullName evidence="6">Crotonobetaine/carnitine-CoA ligase</fullName>
    </submittedName>
</protein>
<gene>
    <name evidence="6" type="ORF">SAMN05421642_12462</name>
</gene>
<comment type="similarity">
    <text evidence="1">Belongs to the ATP-dependent AMP-binding enzyme family.</text>
</comment>
<evidence type="ECO:0000256" key="4">
    <source>
        <dbReference type="ARBA" id="ARBA00023098"/>
    </source>
</evidence>
<sequence length="106" mass="11607">MSSFEVEQVLIGHPLVLECAVYAVPSALGEDSVMAAVVVSDPDAFTVEDVIDFVSPRLPYFAVPRYIDVLDELPKTSTQKIRKAALRERGVTGTTTDVGPRKRRTT</sequence>
<dbReference type="Gene3D" id="3.30.300.30">
    <property type="match status" value="1"/>
</dbReference>
<dbReference type="GO" id="GO:0016874">
    <property type="term" value="F:ligase activity"/>
    <property type="evidence" value="ECO:0007669"/>
    <property type="project" value="UniProtKB-KW"/>
</dbReference>
<keyword evidence="3" id="KW-0276">Fatty acid metabolism</keyword>
<evidence type="ECO:0000313" key="6">
    <source>
        <dbReference type="EMBL" id="SNT47502.1"/>
    </source>
</evidence>
<dbReference type="Proteomes" id="UP000198327">
    <property type="component" value="Unassembled WGS sequence"/>
</dbReference>
<dbReference type="EMBL" id="FZOW01000024">
    <property type="protein sequence ID" value="SNT47502.1"/>
    <property type="molecule type" value="Genomic_DNA"/>
</dbReference>
<dbReference type="SUPFAM" id="SSF56801">
    <property type="entry name" value="Acetyl-CoA synthetase-like"/>
    <property type="match status" value="1"/>
</dbReference>
<name>A0A239MZ75_9NOCA</name>
<keyword evidence="4" id="KW-0443">Lipid metabolism</keyword>
<dbReference type="PANTHER" id="PTHR43859">
    <property type="entry name" value="ACYL-ACTIVATING ENZYME"/>
    <property type="match status" value="1"/>
</dbReference>
<evidence type="ECO:0000256" key="2">
    <source>
        <dbReference type="ARBA" id="ARBA00022598"/>
    </source>
</evidence>